<sequence length="242" mass="27283">MTIETTSIPVKSLSLTTIVPCNQKITDTLGQFAELLEKQMENTVNTRQNQADNSHASDDVAIIKEKGFAGYFKELRVRRIEKLRDEILMAMGITQEDLGKMSPKDRAAIEKTISEEIQKRLAAESAMQDDSAGNAALTGSESIWQKTASKYDVRNITTDETAELSQKLYDAGEISLLDHAILSFDPSHLPYGTTFLTQADSTGHRDLISEYETRINMNKKMGDRQSRMNNEQILEYLNRLDR</sequence>
<name>K0NGW3_DESTT</name>
<gene>
    <name evidence="1" type="ordered locus">TOL2_C09100</name>
</gene>
<dbReference type="EMBL" id="FO203503">
    <property type="protein sequence ID" value="CCK79078.1"/>
    <property type="molecule type" value="Genomic_DNA"/>
</dbReference>
<dbReference type="STRING" id="651182.TOL2_C09100"/>
<evidence type="ECO:0000313" key="1">
    <source>
        <dbReference type="EMBL" id="CCK79078.1"/>
    </source>
</evidence>
<evidence type="ECO:0000313" key="2">
    <source>
        <dbReference type="Proteomes" id="UP000007347"/>
    </source>
</evidence>
<protein>
    <submittedName>
        <fullName evidence="1">Conserved uncharacterized protein</fullName>
    </submittedName>
</protein>
<dbReference type="RefSeq" id="WP_014956428.1">
    <property type="nucleotide sequence ID" value="NC_018645.1"/>
</dbReference>
<dbReference type="HOGENOM" id="CLU_1145756_0_0_7"/>
<organism evidence="1 2">
    <name type="scientific">Desulfobacula toluolica (strain DSM 7467 / Tol2)</name>
    <dbReference type="NCBI Taxonomy" id="651182"/>
    <lineage>
        <taxon>Bacteria</taxon>
        <taxon>Pseudomonadati</taxon>
        <taxon>Thermodesulfobacteriota</taxon>
        <taxon>Desulfobacteria</taxon>
        <taxon>Desulfobacterales</taxon>
        <taxon>Desulfobacteraceae</taxon>
        <taxon>Desulfobacula</taxon>
    </lineage>
</organism>
<accession>K0NGW3</accession>
<dbReference type="AlphaFoldDB" id="K0NGW3"/>
<reference evidence="1 2" key="1">
    <citation type="journal article" date="2013" name="Environ. Microbiol.">
        <title>Complete genome, catabolic sub-proteomes and key-metabolites of Desulfobacula toluolica Tol2, a marine, aromatic compound-degrading, sulfate-reducing bacterium.</title>
        <authorList>
            <person name="Wohlbrand L."/>
            <person name="Jacob J.H."/>
            <person name="Kube M."/>
            <person name="Mussmann M."/>
            <person name="Jarling R."/>
            <person name="Beck A."/>
            <person name="Amann R."/>
            <person name="Wilkes H."/>
            <person name="Reinhardt R."/>
            <person name="Rabus R."/>
        </authorList>
    </citation>
    <scope>NUCLEOTIDE SEQUENCE [LARGE SCALE GENOMIC DNA]</scope>
    <source>
        <strain evidence="2">DSM 7467 / Tol2</strain>
    </source>
</reference>
<dbReference type="Proteomes" id="UP000007347">
    <property type="component" value="Chromosome"/>
</dbReference>
<dbReference type="KEGG" id="dto:TOL2_C09100"/>
<proteinExistence type="predicted"/>
<keyword evidence="2" id="KW-1185">Reference proteome</keyword>
<dbReference type="OrthoDB" id="2706847at2"/>